<accession>A0A346PUT3</accession>
<sequence length="194" mass="21620">MVRETDGAGIRVIDELDSLTVERFSRTYADELVDGGDIRRIANGMHAGHVDQAAVATALTRASDIASDGHEVQRVRTANDVNSQYGPGYEDPYASGSLVVEYRTQTSDQFVRVHQADNQARSWMMRGDQIEGMNPTEIQQKFSLPEKPVYVSEVYVSADTNVRTGTIEANFGGERGAMQFELRDRIPDENFQNQ</sequence>
<evidence type="ECO:0000313" key="2">
    <source>
        <dbReference type="Proteomes" id="UP000258613"/>
    </source>
</evidence>
<reference evidence="2" key="1">
    <citation type="submission" date="2018-02" db="EMBL/GenBank/DDBJ databases">
        <title>Phenotypic and genomic properties of facultatively anaerobic sulfur-reducing natronoarchaea from hypersaline soda lakes.</title>
        <authorList>
            <person name="Sorokin D.Y."/>
            <person name="Kublanov I.V."/>
            <person name="Roman P."/>
            <person name="Sinninghe Damste J.S."/>
            <person name="Golyshin P.N."/>
            <person name="Rojo D."/>
            <person name="Ciordia S."/>
            <person name="Mena M.D.C."/>
            <person name="Ferrer M."/>
            <person name="Messina E."/>
            <person name="Smedile F."/>
            <person name="La Spada G."/>
            <person name="La Cono V."/>
            <person name="Yakimov M.M."/>
        </authorList>
    </citation>
    <scope>NUCLEOTIDE SEQUENCE [LARGE SCALE GENOMIC DNA]</scope>
    <source>
        <strain evidence="2">AArc-Mg</strain>
    </source>
</reference>
<evidence type="ECO:0000313" key="1">
    <source>
        <dbReference type="EMBL" id="AXR83278.1"/>
    </source>
</evidence>
<gene>
    <name evidence="1" type="ORF">AArcMg_3294</name>
</gene>
<keyword evidence="2" id="KW-1185">Reference proteome</keyword>
<proteinExistence type="predicted"/>
<organism evidence="1 2">
    <name type="scientific">Natrarchaeobaculum sulfurireducens</name>
    <dbReference type="NCBI Taxonomy" id="2044521"/>
    <lineage>
        <taxon>Archaea</taxon>
        <taxon>Methanobacteriati</taxon>
        <taxon>Methanobacteriota</taxon>
        <taxon>Stenosarchaea group</taxon>
        <taxon>Halobacteria</taxon>
        <taxon>Halobacteriales</taxon>
        <taxon>Natrialbaceae</taxon>
        <taxon>Natrarchaeobaculum</taxon>
    </lineage>
</organism>
<protein>
    <submittedName>
        <fullName evidence="1">Uncharacterized protein</fullName>
    </submittedName>
</protein>
<dbReference type="Proteomes" id="UP000258613">
    <property type="component" value="Chromosome"/>
</dbReference>
<dbReference type="KEGG" id="nag:AArcMg_3294"/>
<dbReference type="EMBL" id="CP027033">
    <property type="protein sequence ID" value="AXR83278.1"/>
    <property type="molecule type" value="Genomic_DNA"/>
</dbReference>
<dbReference type="AlphaFoldDB" id="A0A346PUT3"/>
<name>A0A346PUT3_9EURY</name>